<accession>A0A8U8BU00</accession>
<keyword evidence="8" id="KW-0238">DNA-binding</keyword>
<dbReference type="FunFam" id="3.30.160.60:FF:000295">
    <property type="entry name" value="zinc finger protein 19"/>
    <property type="match status" value="1"/>
</dbReference>
<proteinExistence type="inferred from homology"/>
<dbReference type="InterPro" id="IPR036236">
    <property type="entry name" value="Znf_C2H2_sf"/>
</dbReference>
<dbReference type="SUPFAM" id="SSF57667">
    <property type="entry name" value="beta-beta-alpha zinc fingers"/>
    <property type="match status" value="4"/>
</dbReference>
<evidence type="ECO:0000256" key="6">
    <source>
        <dbReference type="ARBA" id="ARBA00022833"/>
    </source>
</evidence>
<dbReference type="GO" id="GO:0008270">
    <property type="term" value="F:zinc ion binding"/>
    <property type="evidence" value="ECO:0007669"/>
    <property type="project" value="UniProtKB-KW"/>
</dbReference>
<evidence type="ECO:0000256" key="4">
    <source>
        <dbReference type="ARBA" id="ARBA00022737"/>
    </source>
</evidence>
<dbReference type="InterPro" id="IPR013087">
    <property type="entry name" value="Znf_C2H2_type"/>
</dbReference>
<evidence type="ECO:0000256" key="3">
    <source>
        <dbReference type="ARBA" id="ARBA00022723"/>
    </source>
</evidence>
<dbReference type="PANTHER" id="PTHR24393:SF151">
    <property type="entry name" value="C2H2-TYPE DOMAIN-CONTAINING PROTEIN"/>
    <property type="match status" value="1"/>
</dbReference>
<comment type="subcellular location">
    <subcellularLocation>
        <location evidence="1">Nucleus</location>
    </subcellularLocation>
</comment>
<dbReference type="Proteomes" id="UP000694382">
    <property type="component" value="Unassembled WGS sequence"/>
</dbReference>
<evidence type="ECO:0000256" key="9">
    <source>
        <dbReference type="ARBA" id="ARBA00023163"/>
    </source>
</evidence>
<dbReference type="FunFam" id="3.30.160.60:FF:000100">
    <property type="entry name" value="Zinc finger 45-like"/>
    <property type="match status" value="1"/>
</dbReference>
<keyword evidence="4" id="KW-0677">Repeat</keyword>
<evidence type="ECO:0000313" key="12">
    <source>
        <dbReference type="Proteomes" id="UP000694382"/>
    </source>
</evidence>
<evidence type="ECO:0000256" key="2">
    <source>
        <dbReference type="ARBA" id="ARBA00006991"/>
    </source>
</evidence>
<evidence type="ECO:0000256" key="7">
    <source>
        <dbReference type="ARBA" id="ARBA00023015"/>
    </source>
</evidence>
<keyword evidence="7" id="KW-0805">Transcription regulation</keyword>
<evidence type="ECO:0000256" key="10">
    <source>
        <dbReference type="ARBA" id="ARBA00023242"/>
    </source>
</evidence>
<dbReference type="Ensembl" id="ENSCPVT00000027122.1">
    <property type="protein sequence ID" value="ENSCPVP00000026604.1"/>
    <property type="gene ID" value="ENSCPVG00000005978.2"/>
</dbReference>
<evidence type="ECO:0000256" key="1">
    <source>
        <dbReference type="ARBA" id="ARBA00004123"/>
    </source>
</evidence>
<reference evidence="11" key="2">
    <citation type="submission" date="2025-09" db="UniProtKB">
        <authorList>
            <consortium name="Ensembl"/>
        </authorList>
    </citation>
    <scope>IDENTIFICATION</scope>
</reference>
<comment type="similarity">
    <text evidence="2">Belongs to the krueppel C2H2-type zinc-finger protein family.</text>
</comment>
<keyword evidence="5" id="KW-0863">Zinc-finger</keyword>
<evidence type="ECO:0000256" key="8">
    <source>
        <dbReference type="ARBA" id="ARBA00023125"/>
    </source>
</evidence>
<dbReference type="GO" id="GO:0000978">
    <property type="term" value="F:RNA polymerase II cis-regulatory region sequence-specific DNA binding"/>
    <property type="evidence" value="ECO:0007669"/>
    <property type="project" value="TreeGrafter"/>
</dbReference>
<dbReference type="PROSITE" id="PS00028">
    <property type="entry name" value="ZINC_FINGER_C2H2_1"/>
    <property type="match status" value="6"/>
</dbReference>
<dbReference type="Pfam" id="PF00096">
    <property type="entry name" value="zf-C2H2"/>
    <property type="match status" value="6"/>
</dbReference>
<keyword evidence="10" id="KW-0539">Nucleus</keyword>
<dbReference type="FunFam" id="3.30.160.60:FF:002259">
    <property type="entry name" value="zinc finger protein 271"/>
    <property type="match status" value="1"/>
</dbReference>
<dbReference type="GO" id="GO:0001228">
    <property type="term" value="F:DNA-binding transcription activator activity, RNA polymerase II-specific"/>
    <property type="evidence" value="ECO:0007669"/>
    <property type="project" value="TreeGrafter"/>
</dbReference>
<name>A0A8U8BU00_GEOPR</name>
<keyword evidence="9" id="KW-0804">Transcription</keyword>
<dbReference type="Gene3D" id="3.30.160.60">
    <property type="entry name" value="Classic Zinc Finger"/>
    <property type="match status" value="7"/>
</dbReference>
<dbReference type="GO" id="GO:0005634">
    <property type="term" value="C:nucleus"/>
    <property type="evidence" value="ECO:0007669"/>
    <property type="project" value="UniProtKB-SubCell"/>
</dbReference>
<dbReference type="FunFam" id="3.30.160.60:FF:000352">
    <property type="entry name" value="zinc finger protein 3 homolog"/>
    <property type="match status" value="1"/>
</dbReference>
<reference evidence="11" key="1">
    <citation type="submission" date="2025-08" db="UniProtKB">
        <authorList>
            <consortium name="Ensembl"/>
        </authorList>
    </citation>
    <scope>IDENTIFICATION</scope>
</reference>
<evidence type="ECO:0000256" key="5">
    <source>
        <dbReference type="ARBA" id="ARBA00022771"/>
    </source>
</evidence>
<dbReference type="PROSITE" id="PS50157">
    <property type="entry name" value="ZINC_FINGER_C2H2_2"/>
    <property type="match status" value="7"/>
</dbReference>
<evidence type="ECO:0000313" key="11">
    <source>
        <dbReference type="Ensembl" id="ENSCPVP00000026604.1"/>
    </source>
</evidence>
<dbReference type="SMART" id="SM00355">
    <property type="entry name" value="ZnF_C2H2"/>
    <property type="match status" value="7"/>
</dbReference>
<dbReference type="FunFam" id="3.30.160.60:FF:000824">
    <property type="entry name" value="Zinc finger protein 184"/>
    <property type="match status" value="1"/>
</dbReference>
<organism evidence="11 12">
    <name type="scientific">Geospiza parvula</name>
    <name type="common">Small tree-finch</name>
    <name type="synonym">Camarhynchus parvulus</name>
    <dbReference type="NCBI Taxonomy" id="87175"/>
    <lineage>
        <taxon>Eukaryota</taxon>
        <taxon>Metazoa</taxon>
        <taxon>Chordata</taxon>
        <taxon>Craniata</taxon>
        <taxon>Vertebrata</taxon>
        <taxon>Euteleostomi</taxon>
        <taxon>Archelosauria</taxon>
        <taxon>Archosauria</taxon>
        <taxon>Dinosauria</taxon>
        <taxon>Saurischia</taxon>
        <taxon>Theropoda</taxon>
        <taxon>Coelurosauria</taxon>
        <taxon>Aves</taxon>
        <taxon>Neognathae</taxon>
        <taxon>Neoaves</taxon>
        <taxon>Telluraves</taxon>
        <taxon>Australaves</taxon>
        <taxon>Passeriformes</taxon>
        <taxon>Thraupidae</taxon>
        <taxon>Camarhynchus</taxon>
    </lineage>
</organism>
<dbReference type="PANTHER" id="PTHR24393">
    <property type="entry name" value="ZINC FINGER PROTEIN"/>
    <property type="match status" value="1"/>
</dbReference>
<protein>
    <submittedName>
        <fullName evidence="11">Uncharacterized protein</fullName>
    </submittedName>
</protein>
<dbReference type="FunFam" id="3.30.160.60:FF:002343">
    <property type="entry name" value="Zinc finger protein 33A"/>
    <property type="match status" value="1"/>
</dbReference>
<keyword evidence="3" id="KW-0479">Metal-binding</keyword>
<sequence>MAGDLQRWTWAEGPSNSMCSSLVFPKPGFPIAKPWEAARKRKMARDTEAGEEEVSAPFPSVLLHLPAQHGPGCSTALGGSPCPCLWHGGKCHRVLVLPPPEQELSMESREDKCLRQNLVEEAILSGSTAQEANGEEKSSELVLHEQLHDGEKPHTCGECGKSFRRNRNLIVHTGERPHECEECGASFSHSYSLICHQRTHTGEKPYECGECGKSFSQSSTLIRHQRTHTAERPYKCGECGKCFRQRSHLTVHQKIHTGERPYKCSKCGKGFQISACLLRHYWIHREDRPFQCPDCGKGCRDNSHLITHRRIHTGERPYECEECGKSFSQRSNLIAHQVIHTGQRTMQTG</sequence>
<keyword evidence="12" id="KW-1185">Reference proteome</keyword>
<dbReference type="FunFam" id="3.30.160.60:FF:001857">
    <property type="entry name" value="Uncharacterized protein"/>
    <property type="match status" value="1"/>
</dbReference>
<dbReference type="AlphaFoldDB" id="A0A8U8BU00"/>
<keyword evidence="6" id="KW-0862">Zinc</keyword>